<feature type="transmembrane region" description="Helical" evidence="8">
    <location>
        <begin position="446"/>
        <end position="466"/>
    </location>
</feature>
<evidence type="ECO:0000256" key="6">
    <source>
        <dbReference type="ARBA" id="ARBA00023136"/>
    </source>
</evidence>
<organism evidence="10 11">
    <name type="scientific">Talaromyces pinophilus</name>
    <name type="common">Penicillium pinophilum</name>
    <dbReference type="NCBI Taxonomy" id="128442"/>
    <lineage>
        <taxon>Eukaryota</taxon>
        <taxon>Fungi</taxon>
        <taxon>Dikarya</taxon>
        <taxon>Ascomycota</taxon>
        <taxon>Pezizomycotina</taxon>
        <taxon>Eurotiomycetes</taxon>
        <taxon>Eurotiomycetidae</taxon>
        <taxon>Eurotiales</taxon>
        <taxon>Trichocomaceae</taxon>
        <taxon>Talaromyces</taxon>
        <taxon>Talaromyces sect. Talaromyces</taxon>
    </lineage>
</organism>
<proteinExistence type="inferred from homology"/>
<dbReference type="Proteomes" id="UP000053095">
    <property type="component" value="Unassembled WGS sequence"/>
</dbReference>
<feature type="domain" description="Major facilitator superfamily (MFS) profile" evidence="9">
    <location>
        <begin position="287"/>
        <end position="475"/>
    </location>
</feature>
<feature type="compositionally biased region" description="Basic and acidic residues" evidence="7">
    <location>
        <begin position="8"/>
        <end position="21"/>
    </location>
</feature>
<dbReference type="PANTHER" id="PTHR11360">
    <property type="entry name" value="MONOCARBOXYLATE TRANSPORTER"/>
    <property type="match status" value="1"/>
</dbReference>
<dbReference type="InterPro" id="IPR011701">
    <property type="entry name" value="MFS"/>
</dbReference>
<keyword evidence="5 8" id="KW-1133">Transmembrane helix</keyword>
<feature type="transmembrane region" description="Helical" evidence="8">
    <location>
        <begin position="377"/>
        <end position="402"/>
    </location>
</feature>
<comment type="caution">
    <text evidence="10">The sequence shown here is derived from an EMBL/GenBank/DDBJ whole genome shotgun (WGS) entry which is preliminary data.</text>
</comment>
<dbReference type="GO" id="GO:0022857">
    <property type="term" value="F:transmembrane transporter activity"/>
    <property type="evidence" value="ECO:0007669"/>
    <property type="project" value="InterPro"/>
</dbReference>
<feature type="transmembrane region" description="Helical" evidence="8">
    <location>
        <begin position="242"/>
        <end position="263"/>
    </location>
</feature>
<evidence type="ECO:0000259" key="9">
    <source>
        <dbReference type="PROSITE" id="PS50850"/>
    </source>
</evidence>
<feature type="transmembrane region" description="Helical" evidence="8">
    <location>
        <begin position="156"/>
        <end position="175"/>
    </location>
</feature>
<evidence type="ECO:0000256" key="5">
    <source>
        <dbReference type="ARBA" id="ARBA00022989"/>
    </source>
</evidence>
<keyword evidence="6 8" id="KW-0472">Membrane</keyword>
<dbReference type="Gene3D" id="1.20.1250.20">
    <property type="entry name" value="MFS general substrate transporter like domains"/>
    <property type="match status" value="2"/>
</dbReference>
<feature type="transmembrane region" description="Helical" evidence="8">
    <location>
        <begin position="131"/>
        <end position="150"/>
    </location>
</feature>
<evidence type="ECO:0000256" key="3">
    <source>
        <dbReference type="ARBA" id="ARBA00022448"/>
    </source>
</evidence>
<dbReference type="CDD" id="cd17352">
    <property type="entry name" value="MFS_MCT_SLC16"/>
    <property type="match status" value="1"/>
</dbReference>
<feature type="compositionally biased region" description="Basic and acidic residues" evidence="7">
    <location>
        <begin position="31"/>
        <end position="51"/>
    </location>
</feature>
<dbReference type="SUPFAM" id="SSF103473">
    <property type="entry name" value="MFS general substrate transporter"/>
    <property type="match status" value="1"/>
</dbReference>
<accession>A0A6V8HPP2</accession>
<dbReference type="InterPro" id="IPR020846">
    <property type="entry name" value="MFS_dom"/>
</dbReference>
<dbReference type="PROSITE" id="PS50850">
    <property type="entry name" value="MFS"/>
    <property type="match status" value="1"/>
</dbReference>
<comment type="similarity">
    <text evidence="2">Belongs to the major facilitator superfamily. Monocarboxylate porter (TC 2.A.1.13) family.</text>
</comment>
<evidence type="ECO:0000256" key="1">
    <source>
        <dbReference type="ARBA" id="ARBA00004141"/>
    </source>
</evidence>
<keyword evidence="11" id="KW-1185">Reference proteome</keyword>
<evidence type="ECO:0000256" key="8">
    <source>
        <dbReference type="SAM" id="Phobius"/>
    </source>
</evidence>
<dbReference type="Pfam" id="PF07690">
    <property type="entry name" value="MFS_1"/>
    <property type="match status" value="1"/>
</dbReference>
<comment type="subcellular location">
    <subcellularLocation>
        <location evidence="1">Membrane</location>
        <topology evidence="1">Multi-pass membrane protein</topology>
    </subcellularLocation>
</comment>
<dbReference type="PANTHER" id="PTHR11360:SF224">
    <property type="entry name" value="MAJOR FACILITATOR SUPERFAMILY (MFS) PROFILE DOMAIN-CONTAINING PROTEIN-RELATED"/>
    <property type="match status" value="1"/>
</dbReference>
<evidence type="ECO:0000313" key="11">
    <source>
        <dbReference type="Proteomes" id="UP000053095"/>
    </source>
</evidence>
<dbReference type="AlphaFoldDB" id="A0A6V8HPP2"/>
<feature type="transmembrane region" description="Helical" evidence="8">
    <location>
        <begin position="414"/>
        <end position="434"/>
    </location>
</feature>
<feature type="transmembrane region" description="Helical" evidence="8">
    <location>
        <begin position="210"/>
        <end position="230"/>
    </location>
</feature>
<dbReference type="EMBL" id="DF933856">
    <property type="protein sequence ID" value="GAM44019.1"/>
    <property type="molecule type" value="Genomic_DNA"/>
</dbReference>
<name>A0A6V8HPP2_TALPI</name>
<keyword evidence="4 8" id="KW-0812">Transmembrane</keyword>
<evidence type="ECO:0000256" key="7">
    <source>
        <dbReference type="SAM" id="MobiDB-lite"/>
    </source>
</evidence>
<feature type="transmembrane region" description="Helical" evidence="8">
    <location>
        <begin position="352"/>
        <end position="371"/>
    </location>
</feature>
<feature type="transmembrane region" description="Helical" evidence="8">
    <location>
        <begin position="284"/>
        <end position="309"/>
    </location>
</feature>
<dbReference type="InterPro" id="IPR050327">
    <property type="entry name" value="Proton-linked_MCT"/>
</dbReference>
<feature type="transmembrane region" description="Helical" evidence="8">
    <location>
        <begin position="102"/>
        <end position="124"/>
    </location>
</feature>
<reference evidence="11" key="1">
    <citation type="journal article" date="2015" name="Genome Announc.">
        <title>Draft genome sequence of Talaromyces cellulolyticus strain Y-94, a source of lignocellulosic biomass-degrading enzymes.</title>
        <authorList>
            <person name="Fujii T."/>
            <person name="Koike H."/>
            <person name="Sawayama S."/>
            <person name="Yano S."/>
            <person name="Inoue H."/>
        </authorList>
    </citation>
    <scope>NUCLEOTIDE SEQUENCE [LARGE SCALE GENOMIC DNA]</scope>
    <source>
        <strain evidence="11">Y-94</strain>
    </source>
</reference>
<gene>
    <name evidence="10" type="ORF">TCE0_060f19304</name>
</gene>
<evidence type="ECO:0000256" key="4">
    <source>
        <dbReference type="ARBA" id="ARBA00022692"/>
    </source>
</evidence>
<feature type="region of interest" description="Disordered" evidence="7">
    <location>
        <begin position="1"/>
        <end position="55"/>
    </location>
</feature>
<keyword evidence="3" id="KW-0813">Transport</keyword>
<dbReference type="GO" id="GO:0016020">
    <property type="term" value="C:membrane"/>
    <property type="evidence" value="ECO:0007669"/>
    <property type="project" value="UniProtKB-SubCell"/>
</dbReference>
<dbReference type="InterPro" id="IPR036259">
    <property type="entry name" value="MFS_trans_sf"/>
</dbReference>
<protein>
    <recommendedName>
        <fullName evidence="9">Major facilitator superfamily (MFS) profile domain-containing protein</fullName>
    </recommendedName>
</protein>
<evidence type="ECO:0000313" key="10">
    <source>
        <dbReference type="EMBL" id="GAM44019.1"/>
    </source>
</evidence>
<feature type="transmembrane region" description="Helical" evidence="8">
    <location>
        <begin position="321"/>
        <end position="340"/>
    </location>
</feature>
<evidence type="ECO:0000256" key="2">
    <source>
        <dbReference type="ARBA" id="ARBA00006727"/>
    </source>
</evidence>
<sequence length="475" mass="51265">MDCTENSASERDSQAEPEKAGLPEPDLSGEVQRRPDEDRERITGNDTKLEDSGPPDGGAAAWLNVLGAWCCSFSSPGWANSVGSFQQYYEVGPLKDYSGSTISWIPALQLFFLFALGPFVGIIYDKYGPRPLILGGSIFHVFGLMMASLAKEYYQFMLSQGVCSAIGVACLYMPGKLNLLASPCKFYADSTLSDEAIACVSTWFNKKRGWAMGILVTGSSVGGVIFPVMISRMIQSAGYPWTIRTAAFIILGLQIIAVITVRPRTKPVPKKMPVGRFAAPFRELPFVLLLVGIGILTYGIFTPVVYLAVQGFQEAHMSDEISQYLVSIFNAASLFGRLTAGYISDKIGRWNTFIIACVVSGIAIFAIWIPATHSSVVIGFSITFGFTSGAFMSLSGVLPIAVSPLPEIGYRLGLLLLAIAVPALTVAPIGGAILQSSGNTWLKVKIFGGIMCLGGSAVMLISRWLYTEKRILKVF</sequence>